<sequence>MVGCGKSDVVGGWSAYTTTSLLSDLTALLTTRYRSSSTVLIGHSYGCTLATLLSLTPTLRPSIRALVLLSPKAQFTPAQDRSLRFVRWCPDWIVDAMRLRDRRGGTKSASVDRLVGSEASEEVRRRQLRWNLGSRTRVWRRMIAGVDRWVTKTEWEMVSVPVLLVGGKEDKVVSPHDMYEIRSCLLQNAHATLTATQVPPPFVIPGAGHQTMLEKPELVNPVALNFLNKSCGCEAMDPTWQILHKTRGENKWDLKNYEKWKRMPTISSTTIGPSLFRGMKVMRQTDPDHSPSAFFAKYPEVGYVIDISHDSSPPYRPSDFDRSDVCYVKLGTVSKIPPSRNDVARFIECVKRCWGERPDVQIAVHCHYGLFIYTHLSSQKASDLAASSSIHICSFSSFVYISLQLQPHRLRNLLLFNRGNGRVGAGRHKVLRRSEAAGDKAHTLQGRAVSALRAARAERDGRCGRRVMVGDFAKDVVRR</sequence>
<organism evidence="2 3">
    <name type="scientific">Jimgerdemannia flammicorona</name>
    <dbReference type="NCBI Taxonomy" id="994334"/>
    <lineage>
        <taxon>Eukaryota</taxon>
        <taxon>Fungi</taxon>
        <taxon>Fungi incertae sedis</taxon>
        <taxon>Mucoromycota</taxon>
        <taxon>Mucoromycotina</taxon>
        <taxon>Endogonomycetes</taxon>
        <taxon>Endogonales</taxon>
        <taxon>Endogonaceae</taxon>
        <taxon>Jimgerdemannia</taxon>
    </lineage>
</organism>
<dbReference type="Pfam" id="PF12697">
    <property type="entry name" value="Abhydrolase_6"/>
    <property type="match status" value="1"/>
</dbReference>
<dbReference type="InterPro" id="IPR029021">
    <property type="entry name" value="Prot-tyrosine_phosphatase-like"/>
</dbReference>
<evidence type="ECO:0000259" key="1">
    <source>
        <dbReference type="Pfam" id="PF12697"/>
    </source>
</evidence>
<protein>
    <recommendedName>
        <fullName evidence="1">AB hydrolase-1 domain-containing protein</fullName>
    </recommendedName>
</protein>
<dbReference type="InterPro" id="IPR029058">
    <property type="entry name" value="AB_hydrolase_fold"/>
</dbReference>
<dbReference type="InterPro" id="IPR000073">
    <property type="entry name" value="AB_hydrolase_1"/>
</dbReference>
<reference evidence="2 3" key="1">
    <citation type="journal article" date="2018" name="New Phytol.">
        <title>Phylogenomics of Endogonaceae and evolution of mycorrhizas within Mucoromycota.</title>
        <authorList>
            <person name="Chang Y."/>
            <person name="Desiro A."/>
            <person name="Na H."/>
            <person name="Sandor L."/>
            <person name="Lipzen A."/>
            <person name="Clum A."/>
            <person name="Barry K."/>
            <person name="Grigoriev I.V."/>
            <person name="Martin F.M."/>
            <person name="Stajich J.E."/>
            <person name="Smith M.E."/>
            <person name="Bonito G."/>
            <person name="Spatafora J.W."/>
        </authorList>
    </citation>
    <scope>NUCLEOTIDE SEQUENCE [LARGE SCALE GENOMIC DNA]</scope>
    <source>
        <strain evidence="2 3">GMNB39</strain>
    </source>
</reference>
<keyword evidence="3" id="KW-1185">Reference proteome</keyword>
<evidence type="ECO:0000313" key="3">
    <source>
        <dbReference type="Proteomes" id="UP000268093"/>
    </source>
</evidence>
<accession>A0A433CYV7</accession>
<dbReference type="Proteomes" id="UP000268093">
    <property type="component" value="Unassembled WGS sequence"/>
</dbReference>
<dbReference type="InterPro" id="IPR050266">
    <property type="entry name" value="AB_hydrolase_sf"/>
</dbReference>
<dbReference type="OrthoDB" id="428974at2759"/>
<dbReference type="Gene3D" id="3.40.50.1820">
    <property type="entry name" value="alpha/beta hydrolase"/>
    <property type="match status" value="1"/>
</dbReference>
<evidence type="ECO:0000313" key="2">
    <source>
        <dbReference type="EMBL" id="RUP43758.1"/>
    </source>
</evidence>
<proteinExistence type="predicted"/>
<gene>
    <name evidence="2" type="ORF">BC936DRAFT_136771</name>
</gene>
<dbReference type="AlphaFoldDB" id="A0A433CYV7"/>
<feature type="domain" description="AB hydrolase-1" evidence="1">
    <location>
        <begin position="18"/>
        <end position="220"/>
    </location>
</feature>
<dbReference type="Gene3D" id="3.90.190.10">
    <property type="entry name" value="Protein tyrosine phosphatase superfamily"/>
    <property type="match status" value="1"/>
</dbReference>
<dbReference type="EMBL" id="RBNI01010380">
    <property type="protein sequence ID" value="RUP43758.1"/>
    <property type="molecule type" value="Genomic_DNA"/>
</dbReference>
<dbReference type="SUPFAM" id="SSF53474">
    <property type="entry name" value="alpha/beta-Hydrolases"/>
    <property type="match status" value="1"/>
</dbReference>
<dbReference type="PANTHER" id="PTHR43798">
    <property type="entry name" value="MONOACYLGLYCEROL LIPASE"/>
    <property type="match status" value="1"/>
</dbReference>
<comment type="caution">
    <text evidence="2">The sequence shown here is derived from an EMBL/GenBank/DDBJ whole genome shotgun (WGS) entry which is preliminary data.</text>
</comment>
<dbReference type="SUPFAM" id="SSF52799">
    <property type="entry name" value="(Phosphotyrosine protein) phosphatases II"/>
    <property type="match status" value="1"/>
</dbReference>
<name>A0A433CYV7_9FUNG</name>